<evidence type="ECO:0000256" key="2">
    <source>
        <dbReference type="SAM" id="Phobius"/>
    </source>
</evidence>
<dbReference type="SUPFAM" id="SSF50494">
    <property type="entry name" value="Trypsin-like serine proteases"/>
    <property type="match status" value="1"/>
</dbReference>
<evidence type="ECO:0000256" key="1">
    <source>
        <dbReference type="SAM" id="MobiDB-lite"/>
    </source>
</evidence>
<keyword evidence="2" id="KW-0472">Membrane</keyword>
<keyword evidence="2" id="KW-1133">Transmembrane helix</keyword>
<dbReference type="Gene3D" id="3.40.50.300">
    <property type="entry name" value="P-loop containing nucleotide triphosphate hydrolases"/>
    <property type="match status" value="1"/>
</dbReference>
<feature type="transmembrane region" description="Helical" evidence="2">
    <location>
        <begin position="1304"/>
        <end position="1331"/>
    </location>
</feature>
<dbReference type="EMBL" id="JBHSAY010000009">
    <property type="protein sequence ID" value="MFC4133125.1"/>
    <property type="molecule type" value="Genomic_DNA"/>
</dbReference>
<dbReference type="Gene3D" id="2.40.10.10">
    <property type="entry name" value="Trypsin-like serine proteases"/>
    <property type="match status" value="1"/>
</dbReference>
<evidence type="ECO:0000313" key="3">
    <source>
        <dbReference type="EMBL" id="MFC4133125.1"/>
    </source>
</evidence>
<accession>A0ABV8LQ18</accession>
<feature type="transmembrane region" description="Helical" evidence="2">
    <location>
        <begin position="1476"/>
        <end position="1494"/>
    </location>
</feature>
<dbReference type="Pfam" id="PF13365">
    <property type="entry name" value="Trypsin_2"/>
    <property type="match status" value="1"/>
</dbReference>
<dbReference type="InterPro" id="IPR009003">
    <property type="entry name" value="Peptidase_S1_PA"/>
</dbReference>
<feature type="region of interest" description="Disordered" evidence="1">
    <location>
        <begin position="1121"/>
        <end position="1152"/>
    </location>
</feature>
<dbReference type="SUPFAM" id="SSF52540">
    <property type="entry name" value="P-loop containing nucleoside triphosphate hydrolases"/>
    <property type="match status" value="1"/>
</dbReference>
<sequence length="1495" mass="163246">MAFRVSSLTDLARLSTVSVWDGPAFLGSGFFIERGLVVTCAHVVQRAPDTIRIQWQDSDHTATVLVRDPPDRGDSGYYDFPDLAFLRLSGPLPDHPWARLSTNIENRPTTVPVVINGFSLNTADVGVAPTSLRLEVTGDAGRYFRVKGDEIPDGVSGAPAIDERTGLVYGVVKASQDYGAPRGGSLIKAAEVTLRRSRHSHRLGEPVEPGPSPVRPAPGTPLYGLVAQQRKRAEQLPYSLVQDERIPPLSSLYVRQRATTRRLTATGPGTVSVQEMLYQHRNALIVGGPGAGKSALVQHIVAETSGWWLADSEALPPYGSVIAVRIPAPSLLFDGSLAELAAHAATADLYLHDRLSPTMFEVAPLPGVDWLMLVDGLDEILERDIREKLISALSDRVAELGSHWRFVVTSRPLREHEFARLHESLVDDVGDERLGEYELSLFDAAGLTAFARRWFVVRTPHDARRQALGYLRRIVDSRIGPLVKVPLLATVAAVVYEHDPLRALPVDRTGLYAQFVDGLLYRRRTQTNLEQRLRQRLAAYGRPAADLATRLAEGGEECLEFVAAHRMDGDERSCVELVIAWLDVPPHSPMAAELPDVVRDYLLSTGLLMLRDGEPEFIHQGFGEYLAAGRHVRTGFDRGAWLRRVRSSEMDNLRLFALSRWSREPGNDAIGVLRQLARPGWTWTYPHLEKYCAVLADGTPIDSAGAESAARTLVTAVRRMRPQLGLRQEFLRDVLTVATVRHGAPAVARLAMSRATIAKRIAAAQALADGPGDYRDESQELLRRIGSDPRVPTEDRLLAWFTAAETADGHAQWGARSLLDAVAATPSLAVRMRAAALLDGLGLAAQTRQALVERATCPTLPLAERNEALELLPALSTHAPGGNTDHWTRQATGLATLAASDKATLLHRLSAGLRLVAEDDPGVAEPILAGIVGQPISWLARLSVVTELRHDRREDLAEQARSMLMNDFTATADERMVAALTYPNYLTDHAMALRWTTEADPALRLAGLRVLNRIGHAEKAVSIACGWIHDRGESFGFRVDSALALARSVGRYELAQDTLRALAADASLPRRHRWRAWLAVGALVQDDITNTLCVGSADAAYWSQFPNRPTFRSRVPMEFVQPEAEPERPAEDDPLASSAAAGPPGRPGRIPRQIRRLLRGTAPAMRRSATTTPAGLDGQLAQARESLIRRAEELRLYTLSEAGRRGRVPTHDRLTGALGTDAARRADAALVTLLCEPSLTDDMRRRLGRRTRGKKPGWWARLVADGDPVSLALAWALRPFAERESATARPPAYRHRLRALGRGVYADALTITTAIVYTLFVTTVACAAVAVLKGPSGHDIARMATAAEVAVLAPAAMVMAALLIRPHRPRRSRYLASRIGLVSGVLVAASVAGGRPVTSPFAATFQDWVRPALTWANDVAMPYLLATAWPGWVQTRVADLVDLRIVIPIACALAVLGAYRNMAAGPAFVPAARRRWYVTALRLAAMIVTIAVIWP</sequence>
<proteinExistence type="predicted"/>
<comment type="caution">
    <text evidence="3">The sequence shown here is derived from an EMBL/GenBank/DDBJ whole genome shotgun (WGS) entry which is preliminary data.</text>
</comment>
<keyword evidence="4" id="KW-1185">Reference proteome</keyword>
<dbReference type="InterPro" id="IPR027417">
    <property type="entry name" value="P-loop_NTPase"/>
</dbReference>
<feature type="compositionally biased region" description="Low complexity" evidence="1">
    <location>
        <begin position="1136"/>
        <end position="1151"/>
    </location>
</feature>
<name>A0ABV8LQ18_9ACTN</name>
<dbReference type="RefSeq" id="WP_253751680.1">
    <property type="nucleotide sequence ID" value="NZ_JAMZDZ010000001.1"/>
</dbReference>
<reference evidence="4" key="1">
    <citation type="journal article" date="2019" name="Int. J. Syst. Evol. Microbiol.">
        <title>The Global Catalogue of Microorganisms (GCM) 10K type strain sequencing project: providing services to taxonomists for standard genome sequencing and annotation.</title>
        <authorList>
            <consortium name="The Broad Institute Genomics Platform"/>
            <consortium name="The Broad Institute Genome Sequencing Center for Infectious Disease"/>
            <person name="Wu L."/>
            <person name="Ma J."/>
        </authorList>
    </citation>
    <scope>NUCLEOTIDE SEQUENCE [LARGE SCALE GENOMIC DNA]</scope>
    <source>
        <strain evidence="4">CGMCC 4.7289</strain>
    </source>
</reference>
<evidence type="ECO:0000313" key="4">
    <source>
        <dbReference type="Proteomes" id="UP001595816"/>
    </source>
</evidence>
<feature type="transmembrane region" description="Helical" evidence="2">
    <location>
        <begin position="1375"/>
        <end position="1393"/>
    </location>
</feature>
<feature type="transmembrane region" description="Helical" evidence="2">
    <location>
        <begin position="1445"/>
        <end position="1464"/>
    </location>
</feature>
<dbReference type="Proteomes" id="UP001595816">
    <property type="component" value="Unassembled WGS sequence"/>
</dbReference>
<keyword evidence="2" id="KW-0812">Transmembrane</keyword>
<gene>
    <name evidence="3" type="ORF">ACFOZ4_21145</name>
</gene>
<organism evidence="3 4">
    <name type="scientific">Hamadaea flava</name>
    <dbReference type="NCBI Taxonomy" id="1742688"/>
    <lineage>
        <taxon>Bacteria</taxon>
        <taxon>Bacillati</taxon>
        <taxon>Actinomycetota</taxon>
        <taxon>Actinomycetes</taxon>
        <taxon>Micromonosporales</taxon>
        <taxon>Micromonosporaceae</taxon>
        <taxon>Hamadaea</taxon>
    </lineage>
</organism>
<protein>
    <submittedName>
        <fullName evidence="3">Trypsin-like peptidase domain-containing protein</fullName>
    </submittedName>
</protein>
<dbReference type="InterPro" id="IPR043504">
    <property type="entry name" value="Peptidase_S1_PA_chymotrypsin"/>
</dbReference>